<name>A0A8J7AUB5_9CYAN</name>
<organism evidence="2 3">
    <name type="scientific">Vasconcelosia minhoensis LEGE 07310</name>
    <dbReference type="NCBI Taxonomy" id="915328"/>
    <lineage>
        <taxon>Bacteria</taxon>
        <taxon>Bacillati</taxon>
        <taxon>Cyanobacteriota</taxon>
        <taxon>Cyanophyceae</taxon>
        <taxon>Nodosilineales</taxon>
        <taxon>Cymatolegaceae</taxon>
        <taxon>Vasconcelosia</taxon>
        <taxon>Vasconcelosia minhoensis</taxon>
    </lineage>
</organism>
<accession>A0A8J7AUB5</accession>
<protein>
    <submittedName>
        <fullName evidence="2">DUF2235 domain-containing protein</fullName>
    </submittedName>
</protein>
<reference evidence="2" key="1">
    <citation type="submission" date="2020-10" db="EMBL/GenBank/DDBJ databases">
        <authorList>
            <person name="Castelo-Branco R."/>
            <person name="Eusebio N."/>
            <person name="Adriana R."/>
            <person name="Vieira A."/>
            <person name="Brugerolle De Fraissinette N."/>
            <person name="Rezende De Castro R."/>
            <person name="Schneider M.P."/>
            <person name="Vasconcelos V."/>
            <person name="Leao P.N."/>
        </authorList>
    </citation>
    <scope>NUCLEOTIDE SEQUENCE</scope>
    <source>
        <strain evidence="2">LEGE 07310</strain>
    </source>
</reference>
<keyword evidence="3" id="KW-1185">Reference proteome</keyword>
<dbReference type="InterPro" id="IPR029058">
    <property type="entry name" value="AB_hydrolase_fold"/>
</dbReference>
<feature type="domain" description="T6SS Phospholipase effector Tle1-like catalytic" evidence="1">
    <location>
        <begin position="6"/>
        <end position="279"/>
    </location>
</feature>
<dbReference type="AlphaFoldDB" id="A0A8J7AUB5"/>
<evidence type="ECO:0000313" key="3">
    <source>
        <dbReference type="Proteomes" id="UP000636505"/>
    </source>
</evidence>
<dbReference type="InterPro" id="IPR018712">
    <property type="entry name" value="Tle1-like_cat"/>
</dbReference>
<dbReference type="PANTHER" id="PTHR33840">
    <property type="match status" value="1"/>
</dbReference>
<dbReference type="Pfam" id="PF09994">
    <property type="entry name" value="T6SS_Tle1-like_cat"/>
    <property type="match status" value="1"/>
</dbReference>
<evidence type="ECO:0000259" key="1">
    <source>
        <dbReference type="Pfam" id="PF09994"/>
    </source>
</evidence>
<dbReference type="RefSeq" id="WP_193905464.1">
    <property type="nucleotide sequence ID" value="NZ_JADEXG010000009.1"/>
</dbReference>
<sequence>MTPDKKRLIVCCDGTWQTLDNVYPTNVVKIAQAIKPISEDGTQQILYYDSGIGTLRGDRIRGGAFGRGIDEKILQAYRFLCLNYCPDVDEIYLFGFSRGAYTVRSLAGMMSYCGLLPRQQIRSSRKAYDLYRERNNVEFKDQEASTKNSNNEKIRDFWQTHGSQTVKITLLGCWDTVGALGIPNFVDLPEVIRFLDLSERNQKKYEFLDTSLSKFVQHALHAVAVDEHRKVFQVTPMTPNPTIPDQVQEMWFAGEHGCVGGGTQGHRGLSDCTLQWMINRIRSLGIGLEFDESRVQYSADNESLKLGIYPDPEVPFLNGGPTKFGFRGNHLREINNQKDLSEYLKIRWKSEKVDYKPENLAAFKGYLDSWGQDEASKVDAFEATDDEIDGCGITIEEKDAIPDEDLPNADGGVE</sequence>
<evidence type="ECO:0000313" key="2">
    <source>
        <dbReference type="EMBL" id="MBE9076803.1"/>
    </source>
</evidence>
<dbReference type="Proteomes" id="UP000636505">
    <property type="component" value="Unassembled WGS sequence"/>
</dbReference>
<proteinExistence type="predicted"/>
<dbReference type="EMBL" id="JADEXG010000009">
    <property type="protein sequence ID" value="MBE9076803.1"/>
    <property type="molecule type" value="Genomic_DNA"/>
</dbReference>
<gene>
    <name evidence="2" type="ORF">IQ241_05750</name>
</gene>
<dbReference type="PANTHER" id="PTHR33840:SF1">
    <property type="entry name" value="TLE1 PHOSPHOLIPASE DOMAIN-CONTAINING PROTEIN"/>
    <property type="match status" value="1"/>
</dbReference>
<comment type="caution">
    <text evidence="2">The sequence shown here is derived from an EMBL/GenBank/DDBJ whole genome shotgun (WGS) entry which is preliminary data.</text>
</comment>
<dbReference type="SUPFAM" id="SSF53474">
    <property type="entry name" value="alpha/beta-Hydrolases"/>
    <property type="match status" value="1"/>
</dbReference>